<keyword evidence="5" id="KW-0539">Nucleus</keyword>
<dbReference type="OMA" id="KVIHSAC"/>
<dbReference type="ExpressionAtlas" id="A0A1D6M6C0">
    <property type="expression patterns" value="baseline and differential"/>
</dbReference>
<evidence type="ECO:0000256" key="5">
    <source>
        <dbReference type="ARBA" id="ARBA00023242"/>
    </source>
</evidence>
<evidence type="ECO:0000259" key="7">
    <source>
        <dbReference type="Pfam" id="PF07522"/>
    </source>
</evidence>
<keyword evidence="4" id="KW-0234">DNA repair</keyword>
<dbReference type="SMR" id="A0A1D6M6C0"/>
<dbReference type="Gene3D" id="3.60.15.10">
    <property type="entry name" value="Ribonuclease Z/Hydroxyacylglutathione hydrolase-like"/>
    <property type="match status" value="1"/>
</dbReference>
<accession>A0A1D6M6C0</accession>
<evidence type="ECO:0000256" key="1">
    <source>
        <dbReference type="ARBA" id="ARBA00004123"/>
    </source>
</evidence>
<gene>
    <name evidence="8" type="ORF">ZEAMMB73_Zm00001d038438</name>
</gene>
<dbReference type="EMBL" id="CM000782">
    <property type="protein sequence ID" value="AQK86626.1"/>
    <property type="molecule type" value="Genomic_DNA"/>
</dbReference>
<evidence type="ECO:0000313" key="8">
    <source>
        <dbReference type="EMBL" id="AQK86626.1"/>
    </source>
</evidence>
<sequence>MFLFEGPFGSVLHITDCLSALTPHLARRIDYLFLARCSLRFPATQDSIRQVIDCIWKHPSALVVYLVCDMLGQEDVLVGVSKAFGSKIYVDREKNSDCHQRLAHVTPEILAADDAAPSTRFHVLSFPRLSEQATEILAQARAARQLKPLIIRPSSQWYAYYDPPPPEEASTQQQQQKPVLTEAMCDELGVWHVCLSMHSSREELEQALGILKPKWVVYTMSSCMVVDLSYAVLLTVEAVEKLEEVFSACAPSNDISQALEEGAEATVVDFEYESVEIIGDDELEAKDSANELEFCRHSKPIQVVGLTEAATREQNPVSDESELLNDIKSDGGVEVVDLTEGGKKEHNLGAETEHDRGNREAELGAQEQNLNARARLTVGVCRHKVIADEGTEATEGMVSAAHVPEDGTTVTLGTGRSTDHQYSERASDSSTVVGSSKGLNASLRRLYRSMNVLVSRPLPSLVQLTAASKRPRVSQTAQL</sequence>
<dbReference type="PaxDb" id="4577-GRMZM2G396076_P01"/>
<evidence type="ECO:0000256" key="4">
    <source>
        <dbReference type="ARBA" id="ARBA00023204"/>
    </source>
</evidence>
<dbReference type="GO" id="GO:0005634">
    <property type="term" value="C:nucleus"/>
    <property type="evidence" value="ECO:0007669"/>
    <property type="project" value="UniProtKB-SubCell"/>
</dbReference>
<proteinExistence type="inferred from homology"/>
<evidence type="ECO:0000256" key="2">
    <source>
        <dbReference type="ARBA" id="ARBA00010304"/>
    </source>
</evidence>
<name>A0A1D6M6C0_MAIZE</name>
<dbReference type="FunFam" id="3.40.50.12650:FF:000005">
    <property type="entry name" value="DNA repair metallo-beta-lactamase family protein"/>
    <property type="match status" value="1"/>
</dbReference>
<feature type="domain" description="DNA repair metallo-beta-lactamase" evidence="7">
    <location>
        <begin position="117"/>
        <end position="223"/>
    </location>
</feature>
<keyword evidence="3" id="KW-0227">DNA damage</keyword>
<comment type="similarity">
    <text evidence="2">Belongs to the DNA repair metallo-beta-lactamase (DRMBL) family.</text>
</comment>
<dbReference type="PANTHER" id="PTHR23240">
    <property type="entry name" value="DNA CROSS-LINK REPAIR PROTEIN PSO2/SNM1-RELATED"/>
    <property type="match status" value="1"/>
</dbReference>
<reference evidence="8" key="1">
    <citation type="submission" date="2015-12" db="EMBL/GenBank/DDBJ databases">
        <title>Update maize B73 reference genome by single molecule sequencing technologies.</title>
        <authorList>
            <consortium name="Maize Genome Sequencing Project"/>
            <person name="Ware D."/>
        </authorList>
    </citation>
    <scope>NUCLEOTIDE SEQUENCE</scope>
    <source>
        <tissue evidence="8">Seedling</tissue>
    </source>
</reference>
<dbReference type="InterPro" id="IPR036866">
    <property type="entry name" value="RibonucZ/Hydroxyglut_hydro"/>
</dbReference>
<comment type="subcellular location">
    <subcellularLocation>
        <location evidence="1">Nucleus</location>
    </subcellularLocation>
</comment>
<dbReference type="AlphaFoldDB" id="A0A1D6M6C0"/>
<protein>
    <submittedName>
        <fullName evidence="8">DNA repair metallo-beta-lactamase family protein</fullName>
    </submittedName>
</protein>
<dbReference type="STRING" id="4577.A0A1D6M6C0"/>
<evidence type="ECO:0000256" key="3">
    <source>
        <dbReference type="ARBA" id="ARBA00022763"/>
    </source>
</evidence>
<dbReference type="PANTHER" id="PTHR23240:SF29">
    <property type="entry name" value="OS08G0107600 PROTEIN"/>
    <property type="match status" value="1"/>
</dbReference>
<feature type="region of interest" description="Disordered" evidence="6">
    <location>
        <begin position="414"/>
        <end position="433"/>
    </location>
</feature>
<dbReference type="eggNOG" id="KOG1361">
    <property type="taxonomic scope" value="Eukaryota"/>
</dbReference>
<feature type="compositionally biased region" description="Basic and acidic residues" evidence="6">
    <location>
        <begin position="417"/>
        <end position="427"/>
    </location>
</feature>
<dbReference type="Pfam" id="PF07522">
    <property type="entry name" value="DRMBL"/>
    <property type="match status" value="1"/>
</dbReference>
<dbReference type="FunCoup" id="A0A1D6M6C0">
    <property type="interactions" value="136"/>
</dbReference>
<dbReference type="GO" id="GO:0006281">
    <property type="term" value="P:DNA repair"/>
    <property type="evidence" value="ECO:0007669"/>
    <property type="project" value="UniProtKB-KW"/>
</dbReference>
<dbReference type="InParanoid" id="A0A1D6M6C0"/>
<dbReference type="Gene3D" id="3.40.50.12650">
    <property type="match status" value="1"/>
</dbReference>
<dbReference type="InterPro" id="IPR011084">
    <property type="entry name" value="DRMBL"/>
</dbReference>
<organism evidence="8">
    <name type="scientific">Zea mays</name>
    <name type="common">Maize</name>
    <dbReference type="NCBI Taxonomy" id="4577"/>
    <lineage>
        <taxon>Eukaryota</taxon>
        <taxon>Viridiplantae</taxon>
        <taxon>Streptophyta</taxon>
        <taxon>Embryophyta</taxon>
        <taxon>Tracheophyta</taxon>
        <taxon>Spermatophyta</taxon>
        <taxon>Magnoliopsida</taxon>
        <taxon>Liliopsida</taxon>
        <taxon>Poales</taxon>
        <taxon>Poaceae</taxon>
        <taxon>PACMAD clade</taxon>
        <taxon>Panicoideae</taxon>
        <taxon>Andropogonodae</taxon>
        <taxon>Andropogoneae</taxon>
        <taxon>Tripsacinae</taxon>
        <taxon>Zea</taxon>
    </lineage>
</organism>
<evidence type="ECO:0000256" key="6">
    <source>
        <dbReference type="SAM" id="MobiDB-lite"/>
    </source>
</evidence>